<dbReference type="Pfam" id="PF24883">
    <property type="entry name" value="NPHP3_N"/>
    <property type="match status" value="1"/>
</dbReference>
<name>A0A8H6FAS9_9LECA</name>
<dbReference type="EMBL" id="JACCJB010000013">
    <property type="protein sequence ID" value="KAF6221632.1"/>
    <property type="molecule type" value="Genomic_DNA"/>
</dbReference>
<dbReference type="InterPro" id="IPR036770">
    <property type="entry name" value="Ankyrin_rpt-contain_sf"/>
</dbReference>
<sequence length="744" mass="85169">MLSTRQWLQSKAKEVSVLLQTLEPHGRNPRRYSISQAHQESFQWIWDTQNSRPGFSKWLRSEDPIFWISGKPGAGKSTLMRYLMESEQTMNLLSGQSDAMILVHYFFHELGESQEKSFGGLLHAVVYQLLIGLHKKNQATLFRLCELLKPHLCLNPTSKAALSDNVLMTILRKVVAECKETLGVCLFIDGFDECQGDHREQLDLLADWVRISSDKKLSVRACIASRVEMEIELRLSNEPTFAIHRFTEHDISTYVTAKLRRAWDLMAKQRDGTTAKYDQELVDRVIEKAEGVFVWVTLVVSQLVVAIEEEAESHDLYRLLADLPEGLEKLYASVVGKIDQRFWHDTVNFLSLIQKSSHSASSARADTLLKFSAAIQDPMSAVSCNAYFETGFTTDDAGLPHHQCAQVRRRLQRSCRGLIEIEDAEDLPGARVAFLHRTVEEYVTGSQLFERMLDEVDSKLLRDPAVALMAMNLRLVKVYPDTGSSQIPYVEELDRVLSLSYPDWTNSHYGWRIHKARPDWNTDLLSLAVSYDLALYVHQQIRKNGKGIIEKAHGRPLLFYAFDDPSLNRYNPGVNTCQACEVLLENGADPMENFKSHTPWSFAISAPCEYMGPLDNQLHIEKLFTLMLEHGADPVQPVDHRDRLTHGANPVQGFDQSNSYNRWLSHFEKLYSTVFHLALYYVRQEREYYEPILRLLVDHCSDFEATDSDGIGIQDWADSLNPEMGTFLGQEIAAKKTRKRRRRH</sequence>
<keyword evidence="1" id="KW-0677">Repeat</keyword>
<keyword evidence="4" id="KW-1185">Reference proteome</keyword>
<evidence type="ECO:0000313" key="4">
    <source>
        <dbReference type="Proteomes" id="UP000593566"/>
    </source>
</evidence>
<evidence type="ECO:0000256" key="1">
    <source>
        <dbReference type="ARBA" id="ARBA00022737"/>
    </source>
</evidence>
<accession>A0A8H6FAS9</accession>
<dbReference type="PANTHER" id="PTHR10039:SF5">
    <property type="entry name" value="NACHT DOMAIN-CONTAINING PROTEIN"/>
    <property type="match status" value="1"/>
</dbReference>
<dbReference type="GeneID" id="59330014"/>
<dbReference type="Proteomes" id="UP000593566">
    <property type="component" value="Unassembled WGS sequence"/>
</dbReference>
<organism evidence="3 4">
    <name type="scientific">Letharia lupina</name>
    <dbReference type="NCBI Taxonomy" id="560253"/>
    <lineage>
        <taxon>Eukaryota</taxon>
        <taxon>Fungi</taxon>
        <taxon>Dikarya</taxon>
        <taxon>Ascomycota</taxon>
        <taxon>Pezizomycotina</taxon>
        <taxon>Lecanoromycetes</taxon>
        <taxon>OSLEUM clade</taxon>
        <taxon>Lecanoromycetidae</taxon>
        <taxon>Lecanorales</taxon>
        <taxon>Lecanorineae</taxon>
        <taxon>Parmeliaceae</taxon>
        <taxon>Letharia</taxon>
    </lineage>
</organism>
<feature type="domain" description="Nephrocystin 3-like N-terminal" evidence="2">
    <location>
        <begin position="43"/>
        <end position="226"/>
    </location>
</feature>
<dbReference type="SUPFAM" id="SSF52540">
    <property type="entry name" value="P-loop containing nucleoside triphosphate hydrolases"/>
    <property type="match status" value="1"/>
</dbReference>
<comment type="caution">
    <text evidence="3">The sequence shown here is derived from an EMBL/GenBank/DDBJ whole genome shotgun (WGS) entry which is preliminary data.</text>
</comment>
<protein>
    <recommendedName>
        <fullName evidence="2">Nephrocystin 3-like N-terminal domain-containing protein</fullName>
    </recommendedName>
</protein>
<dbReference type="AlphaFoldDB" id="A0A8H6FAS9"/>
<dbReference type="Gene3D" id="1.25.40.20">
    <property type="entry name" value="Ankyrin repeat-containing domain"/>
    <property type="match status" value="1"/>
</dbReference>
<dbReference type="InterPro" id="IPR027417">
    <property type="entry name" value="P-loop_NTPase"/>
</dbReference>
<evidence type="ECO:0000313" key="3">
    <source>
        <dbReference type="EMBL" id="KAF6221632.1"/>
    </source>
</evidence>
<dbReference type="Gene3D" id="3.40.50.300">
    <property type="entry name" value="P-loop containing nucleotide triphosphate hydrolases"/>
    <property type="match status" value="1"/>
</dbReference>
<gene>
    <name evidence="3" type="ORF">HO133_001598</name>
</gene>
<reference evidence="3 4" key="1">
    <citation type="journal article" date="2020" name="Genomics">
        <title>Complete, high-quality genomes from long-read metagenomic sequencing of two wolf lichen thalli reveals enigmatic genome architecture.</title>
        <authorList>
            <person name="McKenzie S.K."/>
            <person name="Walston R.F."/>
            <person name="Allen J.L."/>
        </authorList>
    </citation>
    <scope>NUCLEOTIDE SEQUENCE [LARGE SCALE GENOMIC DNA]</scope>
    <source>
        <strain evidence="3">WasteWater1</strain>
    </source>
</reference>
<dbReference type="RefSeq" id="XP_037151067.1">
    <property type="nucleotide sequence ID" value="XM_037292528.1"/>
</dbReference>
<dbReference type="InterPro" id="IPR056884">
    <property type="entry name" value="NPHP3-like_N"/>
</dbReference>
<evidence type="ECO:0000259" key="2">
    <source>
        <dbReference type="Pfam" id="PF24883"/>
    </source>
</evidence>
<dbReference type="PANTHER" id="PTHR10039">
    <property type="entry name" value="AMELOGENIN"/>
    <property type="match status" value="1"/>
</dbReference>
<proteinExistence type="predicted"/>